<reference evidence="1" key="1">
    <citation type="submission" date="2023-07" db="EMBL/GenBank/DDBJ databases">
        <title>Sorghum-associated microbial communities from plants grown in Nebraska, USA.</title>
        <authorList>
            <person name="Schachtman D."/>
        </authorList>
    </citation>
    <scope>NUCLEOTIDE SEQUENCE</scope>
    <source>
        <strain evidence="1">BE73</strain>
    </source>
</reference>
<evidence type="ECO:0000313" key="1">
    <source>
        <dbReference type="EMBL" id="MDR6751675.1"/>
    </source>
</evidence>
<keyword evidence="2" id="KW-1185">Reference proteome</keyword>
<gene>
    <name evidence="1" type="ORF">J2Y01_002176</name>
</gene>
<dbReference type="EMBL" id="JAVDTP010000005">
    <property type="protein sequence ID" value="MDR6751675.1"/>
    <property type="molecule type" value="Genomic_DNA"/>
</dbReference>
<proteinExistence type="predicted"/>
<comment type="caution">
    <text evidence="1">The sequence shown here is derived from an EMBL/GenBank/DDBJ whole genome shotgun (WGS) entry which is preliminary data.</text>
</comment>
<accession>A0ACC6KGS9</accession>
<name>A0ACC6KGS9_9DEIO</name>
<organism evidence="1 2">
    <name type="scientific">Deinococcus soli</name>
    <name type="common">ex Cha et al. 2016</name>
    <dbReference type="NCBI Taxonomy" id="1309411"/>
    <lineage>
        <taxon>Bacteria</taxon>
        <taxon>Thermotogati</taxon>
        <taxon>Deinococcota</taxon>
        <taxon>Deinococci</taxon>
        <taxon>Deinococcales</taxon>
        <taxon>Deinococcaceae</taxon>
        <taxon>Deinococcus</taxon>
    </lineage>
</organism>
<protein>
    <submittedName>
        <fullName evidence="1">Uncharacterized protein</fullName>
    </submittedName>
</protein>
<sequence>MRTAHVGWADRWIQRLLAGETVSFRPRGHSMTPVVRDRQLVTVTPVTREPVRGDVVLCRVKGAQYLHLVKAVSQGRYLISRADGRENGWIGRAQVYGLLVSVSD</sequence>
<evidence type="ECO:0000313" key="2">
    <source>
        <dbReference type="Proteomes" id="UP001252370"/>
    </source>
</evidence>
<dbReference type="Proteomes" id="UP001252370">
    <property type="component" value="Unassembled WGS sequence"/>
</dbReference>